<evidence type="ECO:0000256" key="3">
    <source>
        <dbReference type="ARBA" id="ARBA00022719"/>
    </source>
</evidence>
<comment type="cofactor">
    <cofactor evidence="1">
        <name>FAD</name>
        <dbReference type="ChEBI" id="CHEBI:57692"/>
    </cofactor>
</comment>
<dbReference type="PANTHER" id="PTHR10632:SF2">
    <property type="entry name" value="SULFIDE:QUINONE OXIDOREDUCTASE, MITOCHONDRIAL"/>
    <property type="match status" value="1"/>
</dbReference>
<dbReference type="AlphaFoldDB" id="A0A4R7NZ14"/>
<dbReference type="PANTHER" id="PTHR10632">
    <property type="entry name" value="SULFIDE:QUINONE OXIDOREDUCTASE"/>
    <property type="match status" value="1"/>
</dbReference>
<evidence type="ECO:0000256" key="1">
    <source>
        <dbReference type="ARBA" id="ARBA00001974"/>
    </source>
</evidence>
<evidence type="ECO:0000256" key="4">
    <source>
        <dbReference type="ARBA" id="ARBA00022827"/>
    </source>
</evidence>
<dbReference type="InterPro" id="IPR015904">
    <property type="entry name" value="Sulphide_quinone_reductase"/>
</dbReference>
<evidence type="ECO:0000313" key="9">
    <source>
        <dbReference type="Proteomes" id="UP000295341"/>
    </source>
</evidence>
<keyword evidence="4" id="KW-0274">FAD</keyword>
<dbReference type="GO" id="GO:0070221">
    <property type="term" value="P:sulfide oxidation, using sulfide:quinone oxidoreductase"/>
    <property type="evidence" value="ECO:0007669"/>
    <property type="project" value="TreeGrafter"/>
</dbReference>
<keyword evidence="2" id="KW-0285">Flavoprotein</keyword>
<gene>
    <name evidence="8" type="ORF">DFR24_3513</name>
</gene>
<accession>A0A4R7NZ14</accession>
<dbReference type="SUPFAM" id="SSF51905">
    <property type="entry name" value="FAD/NAD(P)-binding domain"/>
    <property type="match status" value="2"/>
</dbReference>
<feature type="domain" description="FAD/NAD(P)-binding" evidence="7">
    <location>
        <begin position="21"/>
        <end position="137"/>
    </location>
</feature>
<proteinExistence type="predicted"/>
<sequence length="429" mass="46550">MMMANGVDAPASNSSPSKTFHDVLIVGGGAAGTTVASLLKRRQPGLDIAVIEPSKDHWYQPAWTLVGAGAFDVEKTRRPTQSFIPRGVKWIQRRAIGFAPTENRVDLDDGSSVSYGSLVVALGIQLDWHKIEGLEATLGKNGVSSNYRADTAPYTWKCIREFQGGRALFTQPAMPIKCAGAPQKILYMAADRFKTRGLNADMSFFTPGAAIFGVPFYAKALDKVVASYGITPKFGHNLVAVDGLRRRATFDVTIDGKTTREDSGFDFLHVVPPQSAPEVLKGSPLADAAGWVSVDKQTLRHTQFSNVFGLGDCTNTPNSKTAAAVRAQAPVVAANLLSAREGSELQARYDGYASCPLTTSVGRIMLAEFAYDGVVTPSFPIDPRVPRRAYWWLKKSYLPSLYWQMLKGSLGPDWHAARTFPEAVPAIHP</sequence>
<comment type="caution">
    <text evidence="8">The sequence shown here is derived from an EMBL/GenBank/DDBJ whole genome shotgun (WGS) entry which is preliminary data.</text>
</comment>
<keyword evidence="6" id="KW-0560">Oxidoreductase</keyword>
<evidence type="ECO:0000259" key="7">
    <source>
        <dbReference type="Pfam" id="PF07992"/>
    </source>
</evidence>
<evidence type="ECO:0000313" key="8">
    <source>
        <dbReference type="EMBL" id="TDU26487.1"/>
    </source>
</evidence>
<dbReference type="GO" id="GO:0070224">
    <property type="term" value="F:sulfide:quinone oxidoreductase activity"/>
    <property type="evidence" value="ECO:0007669"/>
    <property type="project" value="TreeGrafter"/>
</dbReference>
<dbReference type="Proteomes" id="UP000295341">
    <property type="component" value="Unassembled WGS sequence"/>
</dbReference>
<evidence type="ECO:0000256" key="5">
    <source>
        <dbReference type="ARBA" id="ARBA00022946"/>
    </source>
</evidence>
<dbReference type="GO" id="GO:0071949">
    <property type="term" value="F:FAD binding"/>
    <property type="evidence" value="ECO:0007669"/>
    <property type="project" value="TreeGrafter"/>
</dbReference>
<protein>
    <submittedName>
        <fullName evidence="8">Sulfide:quinone oxidoreductase</fullName>
    </submittedName>
</protein>
<keyword evidence="9" id="KW-1185">Reference proteome</keyword>
<dbReference type="EMBL" id="SOBT01000010">
    <property type="protein sequence ID" value="TDU26487.1"/>
    <property type="molecule type" value="Genomic_DNA"/>
</dbReference>
<organism evidence="8 9">
    <name type="scientific">Panacagrimonas perspica</name>
    <dbReference type="NCBI Taxonomy" id="381431"/>
    <lineage>
        <taxon>Bacteria</taxon>
        <taxon>Pseudomonadati</taxon>
        <taxon>Pseudomonadota</taxon>
        <taxon>Gammaproteobacteria</taxon>
        <taxon>Nevskiales</taxon>
        <taxon>Nevskiaceae</taxon>
        <taxon>Panacagrimonas</taxon>
    </lineage>
</organism>
<name>A0A4R7NZ14_9GAMM</name>
<evidence type="ECO:0000256" key="2">
    <source>
        <dbReference type="ARBA" id="ARBA00022630"/>
    </source>
</evidence>
<dbReference type="InterPro" id="IPR036188">
    <property type="entry name" value="FAD/NAD-bd_sf"/>
</dbReference>
<dbReference type="GO" id="GO:0048038">
    <property type="term" value="F:quinone binding"/>
    <property type="evidence" value="ECO:0007669"/>
    <property type="project" value="UniProtKB-KW"/>
</dbReference>
<dbReference type="InterPro" id="IPR023753">
    <property type="entry name" value="FAD/NAD-binding_dom"/>
</dbReference>
<reference evidence="8 9" key="1">
    <citation type="submission" date="2019-03" db="EMBL/GenBank/DDBJ databases">
        <title>Genomic Encyclopedia of Type Strains, Phase IV (KMG-IV): sequencing the most valuable type-strain genomes for metagenomic binning, comparative biology and taxonomic classification.</title>
        <authorList>
            <person name="Goeker M."/>
        </authorList>
    </citation>
    <scope>NUCLEOTIDE SEQUENCE [LARGE SCALE GENOMIC DNA]</scope>
    <source>
        <strain evidence="8 9">DSM 26377</strain>
    </source>
</reference>
<dbReference type="Gene3D" id="3.50.50.60">
    <property type="entry name" value="FAD/NAD(P)-binding domain"/>
    <property type="match status" value="2"/>
</dbReference>
<keyword evidence="3" id="KW-0874">Quinone</keyword>
<keyword evidence="5" id="KW-0809">Transit peptide</keyword>
<dbReference type="Pfam" id="PF07992">
    <property type="entry name" value="Pyr_redox_2"/>
    <property type="match status" value="1"/>
</dbReference>
<evidence type="ECO:0000256" key="6">
    <source>
        <dbReference type="ARBA" id="ARBA00023002"/>
    </source>
</evidence>
<dbReference type="FunFam" id="3.50.50.60:FF:000034">
    <property type="entry name" value="sulfide:quinone oxidoreductase, mitochondrial"/>
    <property type="match status" value="1"/>
</dbReference>